<keyword evidence="6" id="KW-1185">Reference proteome</keyword>
<evidence type="ECO:0000259" key="3">
    <source>
        <dbReference type="Pfam" id="PF00931"/>
    </source>
</evidence>
<dbReference type="OrthoDB" id="1357022at2759"/>
<dbReference type="SUPFAM" id="SSF52540">
    <property type="entry name" value="P-loop containing nucleoside triphosphate hydrolases"/>
    <property type="match status" value="1"/>
</dbReference>
<protein>
    <submittedName>
        <fullName evidence="5">Uncharacterized protein</fullName>
    </submittedName>
</protein>
<dbReference type="InterPro" id="IPR036388">
    <property type="entry name" value="WH-like_DNA-bd_sf"/>
</dbReference>
<keyword evidence="2" id="KW-0812">Transmembrane</keyword>
<feature type="domain" description="CED4 winged-helix" evidence="4">
    <location>
        <begin position="227"/>
        <end position="329"/>
    </location>
</feature>
<comment type="caution">
    <text evidence="5">The sequence shown here is derived from an EMBL/GenBank/DDBJ whole genome shotgun (WGS) entry which is preliminary data.</text>
</comment>
<feature type="domain" description="NB-ARC" evidence="3">
    <location>
        <begin position="27"/>
        <end position="145"/>
    </location>
</feature>
<dbReference type="SUPFAM" id="SSF46785">
    <property type="entry name" value="Winged helix' DNA-binding domain"/>
    <property type="match status" value="1"/>
</dbReference>
<dbReference type="InterPro" id="IPR036390">
    <property type="entry name" value="WH_DNA-bd_sf"/>
</dbReference>
<organism evidence="5 6">
    <name type="scientific">Ancylostoma caninum</name>
    <name type="common">Dog hookworm</name>
    <dbReference type="NCBI Taxonomy" id="29170"/>
    <lineage>
        <taxon>Eukaryota</taxon>
        <taxon>Metazoa</taxon>
        <taxon>Ecdysozoa</taxon>
        <taxon>Nematoda</taxon>
        <taxon>Chromadorea</taxon>
        <taxon>Rhabditida</taxon>
        <taxon>Rhabditina</taxon>
        <taxon>Rhabditomorpha</taxon>
        <taxon>Strongyloidea</taxon>
        <taxon>Ancylostomatidae</taxon>
        <taxon>Ancylostomatinae</taxon>
        <taxon>Ancylostoma</taxon>
    </lineage>
</organism>
<evidence type="ECO:0000256" key="2">
    <source>
        <dbReference type="SAM" id="Phobius"/>
    </source>
</evidence>
<dbReference type="GO" id="GO:0043531">
    <property type="term" value="F:ADP binding"/>
    <property type="evidence" value="ECO:0007669"/>
    <property type="project" value="InterPro"/>
</dbReference>
<dbReference type="InterPro" id="IPR054317">
    <property type="entry name" value="WHD_CED4"/>
</dbReference>
<name>A0A368GI09_ANCCA</name>
<feature type="compositionally biased region" description="Basic and acidic residues" evidence="1">
    <location>
        <begin position="538"/>
        <end position="556"/>
    </location>
</feature>
<evidence type="ECO:0000313" key="6">
    <source>
        <dbReference type="Proteomes" id="UP000252519"/>
    </source>
</evidence>
<dbReference type="InterPro" id="IPR002182">
    <property type="entry name" value="NB-ARC"/>
</dbReference>
<feature type="transmembrane region" description="Helical" evidence="2">
    <location>
        <begin position="382"/>
        <end position="403"/>
    </location>
</feature>
<dbReference type="AlphaFoldDB" id="A0A368GI09"/>
<dbReference type="Pfam" id="PF22094">
    <property type="entry name" value="WHD_CED4"/>
    <property type="match status" value="1"/>
</dbReference>
<keyword evidence="2" id="KW-1133">Transmembrane helix</keyword>
<dbReference type="EMBL" id="JOJR01000187">
    <property type="protein sequence ID" value="RCN42625.1"/>
    <property type="molecule type" value="Genomic_DNA"/>
</dbReference>
<evidence type="ECO:0000259" key="4">
    <source>
        <dbReference type="Pfam" id="PF22094"/>
    </source>
</evidence>
<dbReference type="Proteomes" id="UP000252519">
    <property type="component" value="Unassembled WGS sequence"/>
</dbReference>
<dbReference type="Pfam" id="PF00931">
    <property type="entry name" value="NB-ARC"/>
    <property type="match status" value="1"/>
</dbReference>
<sequence>MESLEAANPLWLQHFSLRFQICWESCYFESVIWLRDSSTEPSRVRYLFADLLLMLWDDVTSDPPRVDDMSSVYLYKQIQEALIDRPNVIVVLDDVVQKETVKFANQLGLRVLATTRNAELFAGATCSVDVIHVGSVTAEESKRLLWIEEASPEVDDSLSEAFSVCSGNVALLNILKKLSAGRSDRLSTFCRRLKTRGLSAVTATTAFEYESMHAALSVSVERLPACDRDTLACAVILPSEQDIPLQASFQNFFQIWALVVPVDVVDADESEFLMLLSDRLTRLCENGDWLSHNKQNDTFRFSRMVEIYLRETVEAQTAKTLISMLKSRLERVQQDDIGNPVIKEFFLKHSFFFNSITHFSISFQCGWQQDGLISSTVRYPCIRFLVTLCVACTFALVQLLLAVFLRRPSSFCNPLAWILALYVVLLLQLASFKWNRLFGGHLSRKYRTLFDEWNVMETYQPRAISMGHLFDPEPPTPFPGDKESTETDHFKAMRDAHYANEFTYIQKMEAERKAMEANGQSSTSSKGSQQSSVQSESMRVELNAEPKGEEDSYREI</sequence>
<proteinExistence type="predicted"/>
<reference evidence="5 6" key="1">
    <citation type="submission" date="2014-10" db="EMBL/GenBank/DDBJ databases">
        <title>Draft genome of the hookworm Ancylostoma caninum.</title>
        <authorList>
            <person name="Mitreva M."/>
        </authorList>
    </citation>
    <scope>NUCLEOTIDE SEQUENCE [LARGE SCALE GENOMIC DNA]</scope>
    <source>
        <strain evidence="5 6">Baltimore</strain>
    </source>
</reference>
<accession>A0A368GI09</accession>
<dbReference type="InterPro" id="IPR027417">
    <property type="entry name" value="P-loop_NTPase"/>
</dbReference>
<dbReference type="Gene3D" id="3.40.50.300">
    <property type="entry name" value="P-loop containing nucleotide triphosphate hydrolases"/>
    <property type="match status" value="1"/>
</dbReference>
<evidence type="ECO:0000313" key="5">
    <source>
        <dbReference type="EMBL" id="RCN42625.1"/>
    </source>
</evidence>
<feature type="transmembrane region" description="Helical" evidence="2">
    <location>
        <begin position="415"/>
        <end position="434"/>
    </location>
</feature>
<evidence type="ECO:0000256" key="1">
    <source>
        <dbReference type="SAM" id="MobiDB-lite"/>
    </source>
</evidence>
<feature type="compositionally biased region" description="Low complexity" evidence="1">
    <location>
        <begin position="520"/>
        <end position="537"/>
    </location>
</feature>
<keyword evidence="2" id="KW-0472">Membrane</keyword>
<dbReference type="STRING" id="29170.A0A368GI09"/>
<dbReference type="Gene3D" id="1.10.10.10">
    <property type="entry name" value="Winged helix-like DNA-binding domain superfamily/Winged helix DNA-binding domain"/>
    <property type="match status" value="1"/>
</dbReference>
<gene>
    <name evidence="5" type="ORF">ANCCAN_11427</name>
</gene>
<feature type="region of interest" description="Disordered" evidence="1">
    <location>
        <begin position="513"/>
        <end position="556"/>
    </location>
</feature>